<reference evidence="2" key="1">
    <citation type="journal article" date="2020" name="New Phytol.">
        <title>Comparative genomics reveals dynamic genome evolution in host specialist ectomycorrhizal fungi.</title>
        <authorList>
            <person name="Lofgren L.A."/>
            <person name="Nguyen N.H."/>
            <person name="Vilgalys R."/>
            <person name="Ruytinx J."/>
            <person name="Liao H.L."/>
            <person name="Branco S."/>
            <person name="Kuo A."/>
            <person name="LaButti K."/>
            <person name="Lipzen A."/>
            <person name="Andreopoulos W."/>
            <person name="Pangilinan J."/>
            <person name="Riley R."/>
            <person name="Hundley H."/>
            <person name="Na H."/>
            <person name="Barry K."/>
            <person name="Grigoriev I.V."/>
            <person name="Stajich J.E."/>
            <person name="Kennedy P.G."/>
        </authorList>
    </citation>
    <scope>NUCLEOTIDE SEQUENCE</scope>
    <source>
        <strain evidence="2">DOB743</strain>
    </source>
</reference>
<protein>
    <submittedName>
        <fullName evidence="2">Uncharacterized protein</fullName>
    </submittedName>
</protein>
<sequence length="363" mass="38945">MHPSTTMRLFFITTLALSKTFVVLAQNAEAAIQAPSTCEEQAKQAGLPTDGWEIVYDDDGQQKCRRVAVQEICNGIEYIDADTKTKKCCGDVNGLTWIDRPAKLAKCCAKDHVWTFDNGDGPTRGGCCMVGSHMQDGKCIPDAPPPPPSCPVGTHLIDGQCVPLPQTCGNGHGGVKPSCTCMNYPVCGHGKYLGIKYGHCYILSFSDGQQLGTVRENTLYAKGGFFNDIPFKVCTSTTDCSLGKEVEMGESFYLQDQHGLYTDPKSTKGWVDNAYGGTHLGFTLDANKAGKFMGTPTCAGNECGIQLRGGPVNGGMGFTCPMPTPGITFWGNPKVSEKLRFSEVTCDDFEVPLTSGIDPAVTN</sequence>
<dbReference type="EMBL" id="JABBWD010000045">
    <property type="protein sequence ID" value="KAG1774065.1"/>
    <property type="molecule type" value="Genomic_DNA"/>
</dbReference>
<name>A0A9P6ZPX3_9AGAM</name>
<dbReference type="Proteomes" id="UP000714275">
    <property type="component" value="Unassembled WGS sequence"/>
</dbReference>
<evidence type="ECO:0000256" key="1">
    <source>
        <dbReference type="SAM" id="SignalP"/>
    </source>
</evidence>
<keyword evidence="3" id="KW-1185">Reference proteome</keyword>
<organism evidence="2 3">
    <name type="scientific">Suillus placidus</name>
    <dbReference type="NCBI Taxonomy" id="48579"/>
    <lineage>
        <taxon>Eukaryota</taxon>
        <taxon>Fungi</taxon>
        <taxon>Dikarya</taxon>
        <taxon>Basidiomycota</taxon>
        <taxon>Agaricomycotina</taxon>
        <taxon>Agaricomycetes</taxon>
        <taxon>Agaricomycetidae</taxon>
        <taxon>Boletales</taxon>
        <taxon>Suillineae</taxon>
        <taxon>Suillaceae</taxon>
        <taxon>Suillus</taxon>
    </lineage>
</organism>
<comment type="caution">
    <text evidence="2">The sequence shown here is derived from an EMBL/GenBank/DDBJ whole genome shotgun (WGS) entry which is preliminary data.</text>
</comment>
<gene>
    <name evidence="2" type="ORF">EV702DRAFT_558057</name>
</gene>
<proteinExistence type="predicted"/>
<accession>A0A9P6ZPX3</accession>
<dbReference type="AlphaFoldDB" id="A0A9P6ZPX3"/>
<dbReference type="OrthoDB" id="4662630at2759"/>
<evidence type="ECO:0000313" key="3">
    <source>
        <dbReference type="Proteomes" id="UP000714275"/>
    </source>
</evidence>
<feature type="chain" id="PRO_5040231904" evidence="1">
    <location>
        <begin position="26"/>
        <end position="363"/>
    </location>
</feature>
<keyword evidence="1" id="KW-0732">Signal</keyword>
<evidence type="ECO:0000313" key="2">
    <source>
        <dbReference type="EMBL" id="KAG1774065.1"/>
    </source>
</evidence>
<feature type="signal peptide" evidence="1">
    <location>
        <begin position="1"/>
        <end position="25"/>
    </location>
</feature>